<dbReference type="RefSeq" id="WP_044836769.1">
    <property type="nucleotide sequence ID" value="NZ_CP059733.1"/>
</dbReference>
<feature type="binding site" evidence="6">
    <location>
        <position position="10"/>
    </location>
    <ligand>
        <name>FMN</name>
        <dbReference type="ChEBI" id="CHEBI:58210"/>
    </ligand>
</feature>
<feature type="domain" description="Flavodoxin-like fold" evidence="7">
    <location>
        <begin position="2"/>
        <end position="197"/>
    </location>
</feature>
<feature type="binding site" evidence="6">
    <location>
        <begin position="16"/>
        <end position="18"/>
    </location>
    <ligand>
        <name>FMN</name>
        <dbReference type="ChEBI" id="CHEBI:58210"/>
    </ligand>
</feature>
<comment type="similarity">
    <text evidence="6">Belongs to the azoreductase type 1 family.</text>
</comment>
<keyword evidence="4 6" id="KW-0520">NAD</keyword>
<dbReference type="Proteomes" id="UP000032352">
    <property type="component" value="Chromosome"/>
</dbReference>
<dbReference type="PANTHER" id="PTHR43741">
    <property type="entry name" value="FMN-DEPENDENT NADH-AZOREDUCTASE 1"/>
    <property type="match status" value="1"/>
</dbReference>
<evidence type="ECO:0000256" key="4">
    <source>
        <dbReference type="ARBA" id="ARBA00023027"/>
    </source>
</evidence>
<sequence>MKNVLVINSSPNTGYSLSTQLTSMFAGQLEQGFNLVVRDLGVNPPKHLDQLALSGFFTAPEQHSEEQKSALMQSNELIAELKAADIIIIGSAMHNHSITSGLKAYFDQVARAGITFQYGANGPEGLLTGKQAYVITTAGGDYSLDFMKAMDFQTPYLRHILGFIGITEVEFIPAQGGAMGPEVAEKNQAAARERIKAIAAELSESVAA</sequence>
<dbReference type="InterPro" id="IPR023048">
    <property type="entry name" value="NADH:quinone_OxRdtase_FMN_depd"/>
</dbReference>
<evidence type="ECO:0000256" key="1">
    <source>
        <dbReference type="ARBA" id="ARBA00022630"/>
    </source>
</evidence>
<dbReference type="PANTHER" id="PTHR43741:SF2">
    <property type="entry name" value="FMN-DEPENDENT NADH:QUINONE OXIDOREDUCTASE"/>
    <property type="match status" value="1"/>
</dbReference>
<dbReference type="GO" id="GO:0010181">
    <property type="term" value="F:FMN binding"/>
    <property type="evidence" value="ECO:0007669"/>
    <property type="project" value="UniProtKB-UniRule"/>
</dbReference>
<comment type="caution">
    <text evidence="6">Lacks conserved residue(s) required for the propagation of feature annotation.</text>
</comment>
<comment type="catalytic activity">
    <reaction evidence="5">
        <text>N,N-dimethyl-1,4-phenylenediamine + anthranilate + 2 NAD(+) = 2-(4-dimethylaminophenyl)diazenylbenzoate + 2 NADH + 2 H(+)</text>
        <dbReference type="Rhea" id="RHEA:55872"/>
        <dbReference type="ChEBI" id="CHEBI:15378"/>
        <dbReference type="ChEBI" id="CHEBI:15783"/>
        <dbReference type="ChEBI" id="CHEBI:16567"/>
        <dbReference type="ChEBI" id="CHEBI:57540"/>
        <dbReference type="ChEBI" id="CHEBI:57945"/>
        <dbReference type="ChEBI" id="CHEBI:71579"/>
        <dbReference type="EC" id="1.7.1.17"/>
    </reaction>
    <physiologicalReaction direction="right-to-left" evidence="5">
        <dbReference type="Rhea" id="RHEA:55874"/>
    </physiologicalReaction>
</comment>
<keyword evidence="3 6" id="KW-0560">Oxidoreductase</keyword>
<evidence type="ECO:0000256" key="5">
    <source>
        <dbReference type="ARBA" id="ARBA00048542"/>
    </source>
</evidence>
<dbReference type="AlphaFoldDB" id="A0AAE9Z689"/>
<accession>A0AAE9Z689</accession>
<dbReference type="Gene3D" id="3.40.50.360">
    <property type="match status" value="1"/>
</dbReference>
<dbReference type="InterPro" id="IPR003680">
    <property type="entry name" value="Flavodoxin_fold"/>
</dbReference>
<dbReference type="SUPFAM" id="SSF52218">
    <property type="entry name" value="Flavoproteins"/>
    <property type="match status" value="1"/>
</dbReference>
<dbReference type="EC" id="1.7.1.17" evidence="6"/>
<evidence type="ECO:0000256" key="3">
    <source>
        <dbReference type="ARBA" id="ARBA00023002"/>
    </source>
</evidence>
<keyword evidence="2 6" id="KW-0288">FMN</keyword>
<evidence type="ECO:0000256" key="2">
    <source>
        <dbReference type="ARBA" id="ARBA00022643"/>
    </source>
</evidence>
<keyword evidence="9" id="KW-1185">Reference proteome</keyword>
<evidence type="ECO:0000313" key="8">
    <source>
        <dbReference type="EMBL" id="WDE05867.1"/>
    </source>
</evidence>
<dbReference type="EMBL" id="CP059733">
    <property type="protein sequence ID" value="WDE05867.1"/>
    <property type="molecule type" value="Genomic_DNA"/>
</dbReference>
<dbReference type="KEGG" id="tvd:SG34_002720"/>
<feature type="binding site" evidence="6">
    <location>
        <begin position="137"/>
        <end position="140"/>
    </location>
    <ligand>
        <name>FMN</name>
        <dbReference type="ChEBI" id="CHEBI:58210"/>
    </ligand>
</feature>
<name>A0AAE9Z689_9GAMM</name>
<dbReference type="InterPro" id="IPR029039">
    <property type="entry name" value="Flavoprotein-like_sf"/>
</dbReference>
<comment type="function">
    <text evidence="6">Also exhibits azoreductase activity. Catalyzes the reductive cleavage of the azo bond in aromatic azo compounds to the corresponding amines.</text>
</comment>
<evidence type="ECO:0000256" key="6">
    <source>
        <dbReference type="HAMAP-Rule" id="MF_01216"/>
    </source>
</evidence>
<keyword evidence="1 6" id="KW-0285">Flavoprotein</keyword>
<dbReference type="Pfam" id="PF02525">
    <property type="entry name" value="Flavodoxin_2"/>
    <property type="match status" value="1"/>
</dbReference>
<dbReference type="GO" id="GO:0016652">
    <property type="term" value="F:oxidoreductase activity, acting on NAD(P)H as acceptor"/>
    <property type="evidence" value="ECO:0007669"/>
    <property type="project" value="UniProtKB-UniRule"/>
</dbReference>
<evidence type="ECO:0000259" key="7">
    <source>
        <dbReference type="Pfam" id="PF02525"/>
    </source>
</evidence>
<reference evidence="8 9" key="2">
    <citation type="journal article" date="2022" name="Mar. Drugs">
        <title>Bioassay-Guided Fractionation Leads to the Detection of Cholic Acid Generated by the Rare Thalassomonas sp.</title>
        <authorList>
            <person name="Pheiffer F."/>
            <person name="Schneider Y.K."/>
            <person name="Hansen E.H."/>
            <person name="Andersen J.H."/>
            <person name="Isaksson J."/>
            <person name="Busche T."/>
            <person name="R C."/>
            <person name="Kalinowski J."/>
            <person name="Zyl L.V."/>
            <person name="Trindade M."/>
        </authorList>
    </citation>
    <scope>NUCLEOTIDE SEQUENCE [LARGE SCALE GENOMIC DNA]</scope>
    <source>
        <strain evidence="8 9">XOM25</strain>
    </source>
</reference>
<evidence type="ECO:0000313" key="9">
    <source>
        <dbReference type="Proteomes" id="UP000032352"/>
    </source>
</evidence>
<dbReference type="HAMAP" id="MF_01216">
    <property type="entry name" value="Azoreductase_type1"/>
    <property type="match status" value="1"/>
</dbReference>
<dbReference type="EC" id="1.6.5.-" evidence="6"/>
<dbReference type="InterPro" id="IPR050104">
    <property type="entry name" value="FMN-dep_NADH:Q_OxRdtase_AzoR1"/>
</dbReference>
<gene>
    <name evidence="6" type="primary">azoR</name>
    <name evidence="8" type="ORF">SG34_002720</name>
</gene>
<comment type="function">
    <text evidence="6">Quinone reductase that provides resistance to thiol-specific stress caused by electrophilic quinones.</text>
</comment>
<organism evidence="8 9">
    <name type="scientific">Thalassomonas viridans</name>
    <dbReference type="NCBI Taxonomy" id="137584"/>
    <lineage>
        <taxon>Bacteria</taxon>
        <taxon>Pseudomonadati</taxon>
        <taxon>Pseudomonadota</taxon>
        <taxon>Gammaproteobacteria</taxon>
        <taxon>Alteromonadales</taxon>
        <taxon>Colwelliaceae</taxon>
        <taxon>Thalassomonas</taxon>
    </lineage>
</organism>
<reference evidence="8 9" key="1">
    <citation type="journal article" date="2015" name="Genome Announc.">
        <title>Draft Genome Sequences of Marine Isolates of Thalassomonas viridans and Thalassomonas actiniarum.</title>
        <authorList>
            <person name="Olonade I."/>
            <person name="van Zyl L.J."/>
            <person name="Trindade M."/>
        </authorList>
    </citation>
    <scope>NUCLEOTIDE SEQUENCE [LARGE SCALE GENOMIC DNA]</scope>
    <source>
        <strain evidence="8 9">XOM25</strain>
    </source>
</reference>
<dbReference type="GO" id="GO:0009055">
    <property type="term" value="F:electron transfer activity"/>
    <property type="evidence" value="ECO:0007669"/>
    <property type="project" value="UniProtKB-UniRule"/>
</dbReference>
<dbReference type="GO" id="GO:0016655">
    <property type="term" value="F:oxidoreductase activity, acting on NAD(P)H, quinone or similar compound as acceptor"/>
    <property type="evidence" value="ECO:0007669"/>
    <property type="project" value="InterPro"/>
</dbReference>
<comment type="catalytic activity">
    <reaction evidence="6">
        <text>2 a quinone + NADH + H(+) = 2 a 1,4-benzosemiquinone + NAD(+)</text>
        <dbReference type="Rhea" id="RHEA:65952"/>
        <dbReference type="ChEBI" id="CHEBI:15378"/>
        <dbReference type="ChEBI" id="CHEBI:57540"/>
        <dbReference type="ChEBI" id="CHEBI:57945"/>
        <dbReference type="ChEBI" id="CHEBI:132124"/>
        <dbReference type="ChEBI" id="CHEBI:134225"/>
    </reaction>
</comment>
<protein>
    <recommendedName>
        <fullName evidence="6">FMN dependent NADH:quinone oxidoreductase</fullName>
        <ecNumber evidence="6">1.6.5.-</ecNumber>
    </recommendedName>
    <alternativeName>
        <fullName evidence="6">Azo-dye reductase</fullName>
    </alternativeName>
    <alternativeName>
        <fullName evidence="6">FMN-dependent NADH-azo compound oxidoreductase</fullName>
    </alternativeName>
    <alternativeName>
        <fullName evidence="6">FMN-dependent NADH-azoreductase</fullName>
        <ecNumber evidence="6">1.7.1.17</ecNumber>
    </alternativeName>
</protein>
<proteinExistence type="inferred from homology"/>
<comment type="cofactor">
    <cofactor evidence="6">
        <name>FMN</name>
        <dbReference type="ChEBI" id="CHEBI:58210"/>
    </cofactor>
    <text evidence="6">Binds 1 FMN per subunit.</text>
</comment>
<comment type="subunit">
    <text evidence="6">Homodimer.</text>
</comment>